<protein>
    <submittedName>
        <fullName evidence="1">Uncharacterized protein</fullName>
    </submittedName>
</protein>
<organism evidence="1 2">
    <name type="scientific">Yersinia bercovieri</name>
    <dbReference type="NCBI Taxonomy" id="634"/>
    <lineage>
        <taxon>Bacteria</taxon>
        <taxon>Pseudomonadati</taxon>
        <taxon>Pseudomonadota</taxon>
        <taxon>Gammaproteobacteria</taxon>
        <taxon>Enterobacterales</taxon>
        <taxon>Yersiniaceae</taxon>
        <taxon>Yersinia</taxon>
    </lineage>
</organism>
<evidence type="ECO:0000313" key="2">
    <source>
        <dbReference type="Proteomes" id="UP000229378"/>
    </source>
</evidence>
<dbReference type="NCBIfam" id="NF045926">
    <property type="entry name" value="STM2901_fam"/>
    <property type="match status" value="1"/>
</dbReference>
<dbReference type="InterPro" id="IPR058064">
    <property type="entry name" value="STM2901-like"/>
</dbReference>
<evidence type="ECO:0000313" key="1">
    <source>
        <dbReference type="EMBL" id="PHZ28717.1"/>
    </source>
</evidence>
<dbReference type="AlphaFoldDB" id="A0A2G4U5Z1"/>
<dbReference type="RefSeq" id="WP_032898584.1">
    <property type="nucleotide sequence ID" value="NZ_CABHPW010000048.1"/>
</dbReference>
<reference evidence="1 2" key="1">
    <citation type="submission" date="2017-10" db="EMBL/GenBank/DDBJ databases">
        <authorList>
            <person name="Banno H."/>
            <person name="Chua N.-H."/>
        </authorList>
    </citation>
    <scope>NUCLEOTIDE SEQUENCE [LARGE SCALE GENOMIC DNA]</scope>
    <source>
        <strain evidence="1 2">SCPM-O-B-7607</strain>
    </source>
</reference>
<proteinExistence type="predicted"/>
<dbReference type="Pfam" id="PF26636">
    <property type="entry name" value="DUF8209"/>
    <property type="match status" value="1"/>
</dbReference>
<sequence>MDTVEQVSGYYFKEMHNLSQGELAFWVTVDEVEKQFNGIDIVAFAFILGGLNIIPVPGKPHTAPPALAFYHLSLRRMISCRLNNRWRSPTWKTLIGGGWARSTSLGGLIGRWIPWLGVAITAYDISIIGYRSVHRYNLIVSSRDRLE</sequence>
<accession>A0A2G4U5Z1</accession>
<dbReference type="EMBL" id="PEHN01000003">
    <property type="protein sequence ID" value="PHZ28717.1"/>
    <property type="molecule type" value="Genomic_DNA"/>
</dbReference>
<name>A0A2G4U5Z1_YERBE</name>
<gene>
    <name evidence="1" type="ORF">CS533_05410</name>
</gene>
<comment type="caution">
    <text evidence="1">The sequence shown here is derived from an EMBL/GenBank/DDBJ whole genome shotgun (WGS) entry which is preliminary data.</text>
</comment>
<dbReference type="Proteomes" id="UP000229378">
    <property type="component" value="Unassembled WGS sequence"/>
</dbReference>
<dbReference type="GeneID" id="89597681"/>
<dbReference type="InterPro" id="IPR058522">
    <property type="entry name" value="DUF8209"/>
</dbReference>